<dbReference type="EMBL" id="KN832883">
    <property type="protein sequence ID" value="KIM96743.1"/>
    <property type="molecule type" value="Genomic_DNA"/>
</dbReference>
<dbReference type="InParanoid" id="A0A0C3CCT9"/>
<evidence type="ECO:0000259" key="8">
    <source>
        <dbReference type="PROSITE" id="PS50157"/>
    </source>
</evidence>
<accession>A0A0C3CCT9</accession>
<dbReference type="PANTHER" id="PTHR23235">
    <property type="entry name" value="KRUEPPEL-LIKE TRANSCRIPTION FACTOR"/>
    <property type="match status" value="1"/>
</dbReference>
<evidence type="ECO:0000313" key="9">
    <source>
        <dbReference type="EMBL" id="KIM96743.1"/>
    </source>
</evidence>
<keyword evidence="6" id="KW-0539">Nucleus</keyword>
<feature type="domain" description="C2H2-type" evidence="8">
    <location>
        <begin position="16"/>
        <end position="45"/>
    </location>
</feature>
<keyword evidence="4 7" id="KW-0863">Zinc-finger</keyword>
<dbReference type="AlphaFoldDB" id="A0A0C3CCT9"/>
<protein>
    <recommendedName>
        <fullName evidence="8">C2H2-type domain-containing protein</fullName>
    </recommendedName>
</protein>
<evidence type="ECO:0000256" key="3">
    <source>
        <dbReference type="ARBA" id="ARBA00022737"/>
    </source>
</evidence>
<dbReference type="Pfam" id="PF00096">
    <property type="entry name" value="zf-C2H2"/>
    <property type="match status" value="2"/>
</dbReference>
<dbReference type="FunFam" id="3.30.160.60:FF:001102">
    <property type="entry name" value="Transcription factor IIIA"/>
    <property type="match status" value="2"/>
</dbReference>
<evidence type="ECO:0000256" key="7">
    <source>
        <dbReference type="PROSITE-ProRule" id="PRU00042"/>
    </source>
</evidence>
<feature type="domain" description="C2H2-type" evidence="8">
    <location>
        <begin position="106"/>
        <end position="131"/>
    </location>
</feature>
<dbReference type="GO" id="GO:0000978">
    <property type="term" value="F:RNA polymerase II cis-regulatory region sequence-specific DNA binding"/>
    <property type="evidence" value="ECO:0007669"/>
    <property type="project" value="UniProtKB-ARBA"/>
</dbReference>
<sequence length="246" mass="28816">MDIVGQVESEQNARSFPCSWETCNKSFNRRSDLKRHYRIHTNERPYSCITYGCCKRFNQKSALATHIRTHTGDRPYKCLHVTCEKRFSDSSTLARHRRVHTGKRPYICGHEGCPRSFCRKMAMVKHKRCSHQHDIHSLKIDNMDSSESNSESHPIPQQSRHLYWPMNTAIRLQPSWAASHKLHLAYPFANFGQQIEQFAVIQAFDHRHHFSDGDPIINLQVPENNSLMTRSERPSAIYSYHLELRQ</sequence>
<keyword evidence="10" id="KW-1185">Reference proteome</keyword>
<dbReference type="InterPro" id="IPR013087">
    <property type="entry name" value="Znf_C2H2_type"/>
</dbReference>
<dbReference type="FunFam" id="3.30.160.60:FF:000072">
    <property type="entry name" value="zinc finger protein 143 isoform X1"/>
    <property type="match status" value="1"/>
</dbReference>
<dbReference type="PROSITE" id="PS50157">
    <property type="entry name" value="ZINC_FINGER_C2H2_2"/>
    <property type="match status" value="4"/>
</dbReference>
<gene>
    <name evidence="9" type="ORF">OIDMADRAFT_204517</name>
</gene>
<proteinExistence type="predicted"/>
<dbReference type="SMART" id="SM00355">
    <property type="entry name" value="ZnF_C2H2"/>
    <property type="match status" value="4"/>
</dbReference>
<dbReference type="PROSITE" id="PS00028">
    <property type="entry name" value="ZINC_FINGER_C2H2_1"/>
    <property type="match status" value="4"/>
</dbReference>
<dbReference type="STRING" id="913774.A0A0C3CCT9"/>
<keyword evidence="2" id="KW-0479">Metal-binding</keyword>
<reference evidence="9 10" key="1">
    <citation type="submission" date="2014-04" db="EMBL/GenBank/DDBJ databases">
        <authorList>
            <consortium name="DOE Joint Genome Institute"/>
            <person name="Kuo A."/>
            <person name="Martino E."/>
            <person name="Perotto S."/>
            <person name="Kohler A."/>
            <person name="Nagy L.G."/>
            <person name="Floudas D."/>
            <person name="Copeland A."/>
            <person name="Barry K.W."/>
            <person name="Cichocki N."/>
            <person name="Veneault-Fourrey C."/>
            <person name="LaButti K."/>
            <person name="Lindquist E.A."/>
            <person name="Lipzen A."/>
            <person name="Lundell T."/>
            <person name="Morin E."/>
            <person name="Murat C."/>
            <person name="Sun H."/>
            <person name="Tunlid A."/>
            <person name="Henrissat B."/>
            <person name="Grigoriev I.V."/>
            <person name="Hibbett D.S."/>
            <person name="Martin F."/>
            <person name="Nordberg H.P."/>
            <person name="Cantor M.N."/>
            <person name="Hua S.X."/>
        </authorList>
    </citation>
    <scope>NUCLEOTIDE SEQUENCE [LARGE SCALE GENOMIC DNA]</scope>
    <source>
        <strain evidence="9 10">Zn</strain>
    </source>
</reference>
<dbReference type="HOGENOM" id="CLU_1129360_0_0_1"/>
<dbReference type="SUPFAM" id="SSF57667">
    <property type="entry name" value="beta-beta-alpha zinc fingers"/>
    <property type="match status" value="2"/>
</dbReference>
<evidence type="ECO:0000313" key="10">
    <source>
        <dbReference type="Proteomes" id="UP000054321"/>
    </source>
</evidence>
<evidence type="ECO:0000256" key="6">
    <source>
        <dbReference type="ARBA" id="ARBA00023242"/>
    </source>
</evidence>
<dbReference type="GO" id="GO:0005634">
    <property type="term" value="C:nucleus"/>
    <property type="evidence" value="ECO:0007669"/>
    <property type="project" value="UniProtKB-SubCell"/>
</dbReference>
<reference evidence="10" key="2">
    <citation type="submission" date="2015-01" db="EMBL/GenBank/DDBJ databases">
        <title>Evolutionary Origins and Diversification of the Mycorrhizal Mutualists.</title>
        <authorList>
            <consortium name="DOE Joint Genome Institute"/>
            <consortium name="Mycorrhizal Genomics Consortium"/>
            <person name="Kohler A."/>
            <person name="Kuo A."/>
            <person name="Nagy L.G."/>
            <person name="Floudas D."/>
            <person name="Copeland A."/>
            <person name="Barry K.W."/>
            <person name="Cichocki N."/>
            <person name="Veneault-Fourrey C."/>
            <person name="LaButti K."/>
            <person name="Lindquist E.A."/>
            <person name="Lipzen A."/>
            <person name="Lundell T."/>
            <person name="Morin E."/>
            <person name="Murat C."/>
            <person name="Riley R."/>
            <person name="Ohm R."/>
            <person name="Sun H."/>
            <person name="Tunlid A."/>
            <person name="Henrissat B."/>
            <person name="Grigoriev I.V."/>
            <person name="Hibbett D.S."/>
            <person name="Martin F."/>
        </authorList>
    </citation>
    <scope>NUCLEOTIDE SEQUENCE [LARGE SCALE GENOMIC DNA]</scope>
    <source>
        <strain evidence="10">Zn</strain>
    </source>
</reference>
<name>A0A0C3CCT9_OIDMZ</name>
<feature type="domain" description="C2H2-type" evidence="8">
    <location>
        <begin position="76"/>
        <end position="105"/>
    </location>
</feature>
<keyword evidence="3" id="KW-0677">Repeat</keyword>
<dbReference type="GO" id="GO:0008270">
    <property type="term" value="F:zinc ion binding"/>
    <property type="evidence" value="ECO:0007669"/>
    <property type="project" value="UniProtKB-KW"/>
</dbReference>
<dbReference type="OrthoDB" id="3437960at2759"/>
<comment type="subcellular location">
    <subcellularLocation>
        <location evidence="1">Nucleus</location>
    </subcellularLocation>
</comment>
<dbReference type="GO" id="GO:0000981">
    <property type="term" value="F:DNA-binding transcription factor activity, RNA polymerase II-specific"/>
    <property type="evidence" value="ECO:0007669"/>
    <property type="project" value="TreeGrafter"/>
</dbReference>
<evidence type="ECO:0000256" key="2">
    <source>
        <dbReference type="ARBA" id="ARBA00022723"/>
    </source>
</evidence>
<evidence type="ECO:0000256" key="4">
    <source>
        <dbReference type="ARBA" id="ARBA00022771"/>
    </source>
</evidence>
<dbReference type="Gene3D" id="3.30.160.60">
    <property type="entry name" value="Classic Zinc Finger"/>
    <property type="match status" value="4"/>
</dbReference>
<evidence type="ECO:0000256" key="1">
    <source>
        <dbReference type="ARBA" id="ARBA00004123"/>
    </source>
</evidence>
<dbReference type="PANTHER" id="PTHR23235:SF120">
    <property type="entry name" value="KRUPPEL-LIKE FACTOR 15"/>
    <property type="match status" value="1"/>
</dbReference>
<feature type="domain" description="C2H2-type" evidence="8">
    <location>
        <begin position="46"/>
        <end position="75"/>
    </location>
</feature>
<dbReference type="Proteomes" id="UP000054321">
    <property type="component" value="Unassembled WGS sequence"/>
</dbReference>
<organism evidence="9 10">
    <name type="scientific">Oidiodendron maius (strain Zn)</name>
    <dbReference type="NCBI Taxonomy" id="913774"/>
    <lineage>
        <taxon>Eukaryota</taxon>
        <taxon>Fungi</taxon>
        <taxon>Dikarya</taxon>
        <taxon>Ascomycota</taxon>
        <taxon>Pezizomycotina</taxon>
        <taxon>Leotiomycetes</taxon>
        <taxon>Leotiomycetes incertae sedis</taxon>
        <taxon>Myxotrichaceae</taxon>
        <taxon>Oidiodendron</taxon>
    </lineage>
</organism>
<dbReference type="InterPro" id="IPR036236">
    <property type="entry name" value="Znf_C2H2_sf"/>
</dbReference>
<keyword evidence="5" id="KW-0862">Zinc</keyword>
<evidence type="ECO:0000256" key="5">
    <source>
        <dbReference type="ARBA" id="ARBA00022833"/>
    </source>
</evidence>